<dbReference type="Proteomes" id="UP000005408">
    <property type="component" value="Unassembled WGS sequence"/>
</dbReference>
<evidence type="ECO:0000256" key="1">
    <source>
        <dbReference type="SAM" id="SignalP"/>
    </source>
</evidence>
<keyword evidence="1" id="KW-0732">Signal</keyword>
<protein>
    <submittedName>
        <fullName evidence="2">Uncharacterized protein</fullName>
    </submittedName>
</protein>
<dbReference type="EnsemblMetazoa" id="G25850.1">
    <property type="protein sequence ID" value="G25850.1:cds"/>
    <property type="gene ID" value="G25850"/>
</dbReference>
<sequence>MTQLAKIFLPVLFLVENVLSGCSDKWKTIVKTGKDGKEKSGSKRDLVNHLMVGDDIRFSLDNGLYFSSIQSAILTGDENICAQALFHISKSGYNNFQSDAYWSFLNVCTSGHVHMSRWSVGAHTDRGQTKTTYDITWYAR</sequence>
<proteinExistence type="predicted"/>
<dbReference type="AlphaFoldDB" id="A0A8W8L0K8"/>
<feature type="chain" id="PRO_5036473678" evidence="1">
    <location>
        <begin position="21"/>
        <end position="140"/>
    </location>
</feature>
<evidence type="ECO:0000313" key="3">
    <source>
        <dbReference type="Proteomes" id="UP000005408"/>
    </source>
</evidence>
<keyword evidence="3" id="KW-1185">Reference proteome</keyword>
<accession>A0A8W8L0K8</accession>
<reference evidence="2" key="1">
    <citation type="submission" date="2022-08" db="UniProtKB">
        <authorList>
            <consortium name="EnsemblMetazoa"/>
        </authorList>
    </citation>
    <scope>IDENTIFICATION</scope>
    <source>
        <strain evidence="2">05x7-T-G4-1.051#20</strain>
    </source>
</reference>
<organism evidence="2 3">
    <name type="scientific">Magallana gigas</name>
    <name type="common">Pacific oyster</name>
    <name type="synonym">Crassostrea gigas</name>
    <dbReference type="NCBI Taxonomy" id="29159"/>
    <lineage>
        <taxon>Eukaryota</taxon>
        <taxon>Metazoa</taxon>
        <taxon>Spiralia</taxon>
        <taxon>Lophotrochozoa</taxon>
        <taxon>Mollusca</taxon>
        <taxon>Bivalvia</taxon>
        <taxon>Autobranchia</taxon>
        <taxon>Pteriomorphia</taxon>
        <taxon>Ostreida</taxon>
        <taxon>Ostreoidea</taxon>
        <taxon>Ostreidae</taxon>
        <taxon>Magallana</taxon>
    </lineage>
</organism>
<name>A0A8W8L0K8_MAGGI</name>
<feature type="signal peptide" evidence="1">
    <location>
        <begin position="1"/>
        <end position="20"/>
    </location>
</feature>
<evidence type="ECO:0000313" key="2">
    <source>
        <dbReference type="EnsemblMetazoa" id="G25850.1:cds"/>
    </source>
</evidence>